<feature type="domain" description="STAS" evidence="6">
    <location>
        <begin position="447"/>
        <end position="562"/>
    </location>
</feature>
<feature type="transmembrane region" description="Helical" evidence="5">
    <location>
        <begin position="143"/>
        <end position="165"/>
    </location>
</feature>
<evidence type="ECO:0000256" key="2">
    <source>
        <dbReference type="ARBA" id="ARBA00022692"/>
    </source>
</evidence>
<dbReference type="CDD" id="cd07042">
    <property type="entry name" value="STAS_SulP_like_sulfate_transporter"/>
    <property type="match status" value="1"/>
</dbReference>
<evidence type="ECO:0000313" key="8">
    <source>
        <dbReference type="Proteomes" id="UP000252085"/>
    </source>
</evidence>
<protein>
    <submittedName>
        <fullName evidence="7">Transporter</fullName>
    </submittedName>
</protein>
<dbReference type="SUPFAM" id="SSF52091">
    <property type="entry name" value="SpoIIaa-like"/>
    <property type="match status" value="1"/>
</dbReference>
<evidence type="ECO:0000256" key="4">
    <source>
        <dbReference type="ARBA" id="ARBA00023136"/>
    </source>
</evidence>
<evidence type="ECO:0000259" key="6">
    <source>
        <dbReference type="PROSITE" id="PS50801"/>
    </source>
</evidence>
<evidence type="ECO:0000313" key="7">
    <source>
        <dbReference type="EMBL" id="RCJ32558.1"/>
    </source>
</evidence>
<organism evidence="7 8">
    <name type="scientific">Nostoc punctiforme NIES-2108</name>
    <dbReference type="NCBI Taxonomy" id="1356359"/>
    <lineage>
        <taxon>Bacteria</taxon>
        <taxon>Bacillati</taxon>
        <taxon>Cyanobacteriota</taxon>
        <taxon>Cyanophyceae</taxon>
        <taxon>Nostocales</taxon>
        <taxon>Nostocaceae</taxon>
        <taxon>Nostoc</taxon>
    </lineage>
</organism>
<keyword evidence="3 5" id="KW-1133">Transmembrane helix</keyword>
<accession>A0A367R7U1</accession>
<feature type="transmembrane region" description="Helical" evidence="5">
    <location>
        <begin position="185"/>
        <end position="203"/>
    </location>
</feature>
<feature type="transmembrane region" description="Helical" evidence="5">
    <location>
        <begin position="110"/>
        <end position="131"/>
    </location>
</feature>
<gene>
    <name evidence="7" type="ORF">A6769_27915</name>
</gene>
<keyword evidence="2 5" id="KW-0812">Transmembrane</keyword>
<evidence type="ECO:0000256" key="5">
    <source>
        <dbReference type="SAM" id="Phobius"/>
    </source>
</evidence>
<dbReference type="Pfam" id="PF01740">
    <property type="entry name" value="STAS"/>
    <property type="match status" value="1"/>
</dbReference>
<feature type="transmembrane region" description="Helical" evidence="5">
    <location>
        <begin position="392"/>
        <end position="421"/>
    </location>
</feature>
<dbReference type="InterPro" id="IPR002645">
    <property type="entry name" value="STAS_dom"/>
</dbReference>
<name>A0A367R7U1_NOSPU</name>
<dbReference type="Pfam" id="PF00916">
    <property type="entry name" value="Sulfate_transp"/>
    <property type="match status" value="1"/>
</dbReference>
<dbReference type="GO" id="GO:0055085">
    <property type="term" value="P:transmembrane transport"/>
    <property type="evidence" value="ECO:0007669"/>
    <property type="project" value="InterPro"/>
</dbReference>
<comment type="caution">
    <text evidence="7">The sequence shown here is derived from an EMBL/GenBank/DDBJ whole genome shotgun (WGS) entry which is preliminary data.</text>
</comment>
<dbReference type="Gene3D" id="3.30.750.24">
    <property type="entry name" value="STAS domain"/>
    <property type="match status" value="1"/>
</dbReference>
<feature type="transmembrane region" description="Helical" evidence="5">
    <location>
        <begin position="336"/>
        <end position="356"/>
    </location>
</feature>
<reference evidence="7 8" key="1">
    <citation type="submission" date="2016-04" db="EMBL/GenBank/DDBJ databases">
        <authorList>
            <person name="Evans L.H."/>
            <person name="Alamgir A."/>
            <person name="Owens N."/>
            <person name="Weber N.D."/>
            <person name="Virtaneva K."/>
            <person name="Barbian K."/>
            <person name="Babar A."/>
            <person name="Rosenke K."/>
        </authorList>
    </citation>
    <scope>NUCLEOTIDE SEQUENCE [LARGE SCALE GENOMIC DNA]</scope>
    <source>
        <strain evidence="7">NIES-2108</strain>
    </source>
</reference>
<dbReference type="GO" id="GO:0016020">
    <property type="term" value="C:membrane"/>
    <property type="evidence" value="ECO:0007669"/>
    <property type="project" value="UniProtKB-SubCell"/>
</dbReference>
<feature type="transmembrane region" description="Helical" evidence="5">
    <location>
        <begin position="215"/>
        <end position="240"/>
    </location>
</feature>
<keyword evidence="4 5" id="KW-0472">Membrane</keyword>
<feature type="transmembrane region" description="Helical" evidence="5">
    <location>
        <begin position="58"/>
        <end position="77"/>
    </location>
</feature>
<dbReference type="EMBL" id="LXQE01000165">
    <property type="protein sequence ID" value="RCJ32558.1"/>
    <property type="molecule type" value="Genomic_DNA"/>
</dbReference>
<feature type="transmembrane region" description="Helical" evidence="5">
    <location>
        <begin position="23"/>
        <end position="46"/>
    </location>
</feature>
<dbReference type="PANTHER" id="PTHR11814">
    <property type="entry name" value="SULFATE TRANSPORTER"/>
    <property type="match status" value="1"/>
</dbReference>
<comment type="subcellular location">
    <subcellularLocation>
        <location evidence="1">Membrane</location>
        <topology evidence="1">Multi-pass membrane protein</topology>
    </subcellularLocation>
</comment>
<dbReference type="InterPro" id="IPR036513">
    <property type="entry name" value="STAS_dom_sf"/>
</dbReference>
<dbReference type="Proteomes" id="UP000252085">
    <property type="component" value="Unassembled WGS sequence"/>
</dbReference>
<dbReference type="PROSITE" id="PS50801">
    <property type="entry name" value="STAS"/>
    <property type="match status" value="1"/>
</dbReference>
<evidence type="ECO:0000256" key="3">
    <source>
        <dbReference type="ARBA" id="ARBA00022989"/>
    </source>
</evidence>
<feature type="transmembrane region" description="Helical" evidence="5">
    <location>
        <begin position="260"/>
        <end position="280"/>
    </location>
</feature>
<dbReference type="AlphaFoldDB" id="A0A367R7U1"/>
<dbReference type="InterPro" id="IPR001902">
    <property type="entry name" value="SLC26A/SulP_fam"/>
</dbReference>
<feature type="transmembrane region" description="Helical" evidence="5">
    <location>
        <begin position="362"/>
        <end position="380"/>
    </location>
</feature>
<proteinExistence type="predicted"/>
<dbReference type="InterPro" id="IPR011547">
    <property type="entry name" value="SLC26A/SulP_dom"/>
</dbReference>
<sequence>MKKLNANTAQHPTKKRFRLFQGILPLTVATIGNDIVAGIVLAALGIPEVMGYTKIAGTPIATGLYTLILPALAFALFGSSRHLVVAADSATAAILAAGLSGLAALGSSQYLAYSELVAILVAGFLLLARLFRLGFLADFLSRTVLVGFLTGVGIQVAIGQLAGLLDLKGGGNNPIQQIINTFEGLPHANPLAIAISLAVLITIKLCDRLLPKFPGALLAVIVAIIASWLFNFASHGVMVVGSIPSGLPSCGLPTVARSEIPQLFGIALSCCIVIVAQSAATSRAYAFRYNEDFKENIDLEGLALANLAAGVSGTFVVNGSPTKTEIVDTAGGQSQVAQLTTVAVVLVVILFFTQPISYLPNAVLAAIVFLIGLKLIDIQGMRAIFSTHRDEFYLALVTTATVVFIGVKEGIILAIILSLILHVRHSYRPHSGIIIPNNNRFWQPIPVRLGIVSAPGLIIYRFSRDLFYANASFFSEEVQNLVKNAESPVRWFILESRAITEIDYSASQTIRDVVKELSLQNVTFVVSGLSPEVKVQFERDGLTDLIGANRFFNHLEEALAAFHEVSNEQST</sequence>
<feature type="transmembrane region" description="Helical" evidence="5">
    <location>
        <begin position="84"/>
        <end position="104"/>
    </location>
</feature>
<evidence type="ECO:0000256" key="1">
    <source>
        <dbReference type="ARBA" id="ARBA00004141"/>
    </source>
</evidence>